<evidence type="ECO:0000313" key="4">
    <source>
        <dbReference type="Proteomes" id="UP000095395"/>
    </source>
</evidence>
<sequence>MKIHIIGCSGSGKTYLANALSKKYNISHFDLDDIQWDNNAKEYGKKRTLDERNALLQEILYNNDEWIIEGVYYAWVHQCFDEADKIYVLDMPGYLYKSRIIMRSIKRKLGILKGKKETLKSVYNLLKWTETFQNKNLKEIRSILDRYDNKVIWLSRKKDVEKIIKAVCLT</sequence>
<dbReference type="AlphaFoldDB" id="A0A174DB61"/>
<dbReference type="SUPFAM" id="SSF52540">
    <property type="entry name" value="P-loop containing nucleoside triphosphate hydrolases"/>
    <property type="match status" value="1"/>
</dbReference>
<dbReference type="PANTHER" id="PTHR37816:SF2">
    <property type="entry name" value="DNA TOPOLOGY MODULATION PROTEIN FLAR-RELATED PROTEIN"/>
    <property type="match status" value="1"/>
</dbReference>
<reference evidence="3 6" key="2">
    <citation type="submission" date="2018-08" db="EMBL/GenBank/DDBJ databases">
        <title>A genome reference for cultivated species of the human gut microbiota.</title>
        <authorList>
            <person name="Zou Y."/>
            <person name="Xue W."/>
            <person name="Luo G."/>
        </authorList>
    </citation>
    <scope>NUCLEOTIDE SEQUENCE [LARGE SCALE GENOMIC DNA]</scope>
    <source>
        <strain evidence="3 6">AF24-4</strain>
    </source>
</reference>
<gene>
    <name evidence="3" type="ORF">DWY29_09230</name>
    <name evidence="2" type="ORF">ERS852392_02492</name>
    <name evidence="1" type="ORF">ERS852444_02388</name>
</gene>
<dbReference type="InterPro" id="IPR052922">
    <property type="entry name" value="Cytidylate_Kinase-2"/>
</dbReference>
<dbReference type="InterPro" id="IPR027417">
    <property type="entry name" value="P-loop_NTPase"/>
</dbReference>
<evidence type="ECO:0000313" key="6">
    <source>
        <dbReference type="Proteomes" id="UP000285820"/>
    </source>
</evidence>
<organism evidence="2 4">
    <name type="scientific">Roseburia inulinivorans</name>
    <dbReference type="NCBI Taxonomy" id="360807"/>
    <lineage>
        <taxon>Bacteria</taxon>
        <taxon>Bacillati</taxon>
        <taxon>Bacillota</taxon>
        <taxon>Clostridia</taxon>
        <taxon>Lachnospirales</taxon>
        <taxon>Lachnospiraceae</taxon>
        <taxon>Roseburia</taxon>
    </lineage>
</organism>
<evidence type="ECO:0000313" key="3">
    <source>
        <dbReference type="EMBL" id="RGR68077.1"/>
    </source>
</evidence>
<dbReference type="RefSeq" id="WP_055170219.1">
    <property type="nucleotide sequence ID" value="NZ_CATWND010000009.1"/>
</dbReference>
<evidence type="ECO:0000313" key="5">
    <source>
        <dbReference type="Proteomes" id="UP000095453"/>
    </source>
</evidence>
<dbReference type="EMBL" id="CYXX01000019">
    <property type="protein sequence ID" value="CUN20242.1"/>
    <property type="molecule type" value="Genomic_DNA"/>
</dbReference>
<dbReference type="Proteomes" id="UP000095395">
    <property type="component" value="Unassembled WGS sequence"/>
</dbReference>
<dbReference type="Proteomes" id="UP000095453">
    <property type="component" value="Unassembled WGS sequence"/>
</dbReference>
<evidence type="ECO:0000313" key="2">
    <source>
        <dbReference type="EMBL" id="CUO21288.1"/>
    </source>
</evidence>
<name>A0A174DB61_9FIRM</name>
<dbReference type="PANTHER" id="PTHR37816">
    <property type="entry name" value="YALI0E33011P"/>
    <property type="match status" value="1"/>
</dbReference>
<dbReference type="EMBL" id="QRUN01000011">
    <property type="protein sequence ID" value="RGR68077.1"/>
    <property type="molecule type" value="Genomic_DNA"/>
</dbReference>
<proteinExistence type="predicted"/>
<evidence type="ECO:0000313" key="1">
    <source>
        <dbReference type="EMBL" id="CUN20242.1"/>
    </source>
</evidence>
<dbReference type="Gene3D" id="3.40.50.300">
    <property type="entry name" value="P-loop containing nucleotide triphosphate hydrolases"/>
    <property type="match status" value="1"/>
</dbReference>
<protein>
    <submittedName>
        <fullName evidence="3">DNA topology modulation protein FlaR</fullName>
    </submittedName>
</protein>
<dbReference type="Proteomes" id="UP000285820">
    <property type="component" value="Unassembled WGS sequence"/>
</dbReference>
<accession>A0A174DB61</accession>
<dbReference type="EMBL" id="CYYR01000018">
    <property type="protein sequence ID" value="CUO21288.1"/>
    <property type="molecule type" value="Genomic_DNA"/>
</dbReference>
<reference evidence="4 5" key="1">
    <citation type="submission" date="2015-09" db="EMBL/GenBank/DDBJ databases">
        <authorList>
            <consortium name="Pathogen Informatics"/>
        </authorList>
    </citation>
    <scope>NUCLEOTIDE SEQUENCE [LARGE SCALE GENOMIC DNA]</scope>
    <source>
        <strain evidence="2 4">2789STDY5608835</strain>
        <strain evidence="1 5">2789STDY5608887</strain>
    </source>
</reference>